<dbReference type="EC" id="2.7.11.1" evidence="1"/>
<dbReference type="AlphaFoldDB" id="A0A4P8XK38"/>
<name>A0A4P8XK38_9BACL</name>
<evidence type="ECO:0000256" key="8">
    <source>
        <dbReference type="ARBA" id="ARBA00048679"/>
    </source>
</evidence>
<feature type="domain" description="Protein kinase" evidence="10">
    <location>
        <begin position="18"/>
        <end position="263"/>
    </location>
</feature>
<dbReference type="Gene3D" id="3.40.50.300">
    <property type="entry name" value="P-loop containing nucleotide triphosphate hydrolases"/>
    <property type="match status" value="1"/>
</dbReference>
<dbReference type="PROSITE" id="PS50011">
    <property type="entry name" value="PROTEIN_KINASE_DOM"/>
    <property type="match status" value="1"/>
</dbReference>
<keyword evidence="4 9" id="KW-0547">Nucleotide-binding</keyword>
<dbReference type="SUPFAM" id="SSF52540">
    <property type="entry name" value="P-loop containing nucleoside triphosphate hydrolases"/>
    <property type="match status" value="1"/>
</dbReference>
<evidence type="ECO:0000256" key="6">
    <source>
        <dbReference type="ARBA" id="ARBA00022840"/>
    </source>
</evidence>
<dbReference type="PROSITE" id="PS00108">
    <property type="entry name" value="PROTEIN_KINASE_ST"/>
    <property type="match status" value="1"/>
</dbReference>
<evidence type="ECO:0000256" key="9">
    <source>
        <dbReference type="PROSITE-ProRule" id="PRU10141"/>
    </source>
</evidence>
<dbReference type="Gene3D" id="1.10.510.10">
    <property type="entry name" value="Transferase(Phosphotransferase) domain 1"/>
    <property type="match status" value="1"/>
</dbReference>
<gene>
    <name evidence="11" type="ORF">E6C60_2053</name>
</gene>
<reference evidence="11 12" key="1">
    <citation type="submission" date="2019-05" db="EMBL/GenBank/DDBJ databases">
        <authorList>
            <person name="Chen C."/>
        </authorList>
    </citation>
    <scope>NUCLEOTIDE SEQUENCE [LARGE SCALE GENOMIC DNA]</scope>
    <source>
        <strain evidence="11 12">HB172198</strain>
    </source>
</reference>
<sequence>MLKQPSKLSPGSVLGERYEILTRIGEGGMGYVYLADDAKLPGKQWAVKESLHAEGQAGHVQAEADVLIGLNHPMLPGIIDFFKPDPDGYAYLIMDYIHGQTLEQFIRGEGGQVSNSFIFAAANQLLEVLGYLHQQTPAIIYRDLKPSNIMLTPDHLIRLVDFGIARSYKGLQGEDTVKLGTIGFAAPEQYGGGESDERSDLYGLGALLLYMLTNGRASEWRPGIKSFIREGAPPEMVSMVRRLLEQQPQDRYQSAAEVLRVLRESQHSGGGGSSSGRFSSFSGSLVTAVLGAAPGIGVTHCCIMMAHYLAKSFKRVAIVEMGLKSTAFKQIQEIAVDASRQHERKFVIQGIDYWRQAARSDIISLLAGSYDAVVLDLGAYRDSDRLEEFFRAQIPVVVCPSAEWRWKDVQAVTQALSRYSQPGRVYALPCSDEGEAERMSRKLGGSQVVPLPLLKDPFQYTDTTRQAMDQIYAAVIPAGTRRPWFSFAKRWMH</sequence>
<dbReference type="InterPro" id="IPR008271">
    <property type="entry name" value="Ser/Thr_kinase_AS"/>
</dbReference>
<evidence type="ECO:0000256" key="2">
    <source>
        <dbReference type="ARBA" id="ARBA00022527"/>
    </source>
</evidence>
<dbReference type="PANTHER" id="PTHR24363">
    <property type="entry name" value="SERINE/THREONINE PROTEIN KINASE"/>
    <property type="match status" value="1"/>
</dbReference>
<dbReference type="Proteomes" id="UP000300879">
    <property type="component" value="Chromosome"/>
</dbReference>
<evidence type="ECO:0000256" key="1">
    <source>
        <dbReference type="ARBA" id="ARBA00012513"/>
    </source>
</evidence>
<evidence type="ECO:0000256" key="4">
    <source>
        <dbReference type="ARBA" id="ARBA00022741"/>
    </source>
</evidence>
<dbReference type="Pfam" id="PF00069">
    <property type="entry name" value="Pkinase"/>
    <property type="match status" value="1"/>
</dbReference>
<feature type="binding site" evidence="9">
    <location>
        <position position="48"/>
    </location>
    <ligand>
        <name>ATP</name>
        <dbReference type="ChEBI" id="CHEBI:30616"/>
    </ligand>
</feature>
<dbReference type="InterPro" id="IPR000719">
    <property type="entry name" value="Prot_kinase_dom"/>
</dbReference>
<dbReference type="GO" id="GO:0005524">
    <property type="term" value="F:ATP binding"/>
    <property type="evidence" value="ECO:0007669"/>
    <property type="project" value="UniProtKB-UniRule"/>
</dbReference>
<dbReference type="PANTHER" id="PTHR24363:SF0">
    <property type="entry name" value="SERINE_THREONINE KINASE LIKE DOMAIN CONTAINING 1"/>
    <property type="match status" value="1"/>
</dbReference>
<proteinExistence type="predicted"/>
<keyword evidence="12" id="KW-1185">Reference proteome</keyword>
<dbReference type="InterPro" id="IPR027417">
    <property type="entry name" value="P-loop_NTPase"/>
</dbReference>
<keyword evidence="2" id="KW-0723">Serine/threonine-protein kinase</keyword>
<evidence type="ECO:0000256" key="7">
    <source>
        <dbReference type="ARBA" id="ARBA00047899"/>
    </source>
</evidence>
<accession>A0A4P8XK38</accession>
<keyword evidence="3" id="KW-0808">Transferase</keyword>
<dbReference type="RefSeq" id="WP_233281194.1">
    <property type="nucleotide sequence ID" value="NZ_CP040396.1"/>
</dbReference>
<comment type="catalytic activity">
    <reaction evidence="8">
        <text>L-seryl-[protein] + ATP = O-phospho-L-seryl-[protein] + ADP + H(+)</text>
        <dbReference type="Rhea" id="RHEA:17989"/>
        <dbReference type="Rhea" id="RHEA-COMP:9863"/>
        <dbReference type="Rhea" id="RHEA-COMP:11604"/>
        <dbReference type="ChEBI" id="CHEBI:15378"/>
        <dbReference type="ChEBI" id="CHEBI:29999"/>
        <dbReference type="ChEBI" id="CHEBI:30616"/>
        <dbReference type="ChEBI" id="CHEBI:83421"/>
        <dbReference type="ChEBI" id="CHEBI:456216"/>
        <dbReference type="EC" id="2.7.11.1"/>
    </reaction>
</comment>
<evidence type="ECO:0000259" key="10">
    <source>
        <dbReference type="PROSITE" id="PS50011"/>
    </source>
</evidence>
<evidence type="ECO:0000313" key="11">
    <source>
        <dbReference type="EMBL" id="QCT02768.1"/>
    </source>
</evidence>
<dbReference type="KEGG" id="palo:E6C60_2053"/>
<keyword evidence="5 11" id="KW-0418">Kinase</keyword>
<organism evidence="11 12">
    <name type="scientific">Paenibacillus algicola</name>
    <dbReference type="NCBI Taxonomy" id="2565926"/>
    <lineage>
        <taxon>Bacteria</taxon>
        <taxon>Bacillati</taxon>
        <taxon>Bacillota</taxon>
        <taxon>Bacilli</taxon>
        <taxon>Bacillales</taxon>
        <taxon>Paenibacillaceae</taxon>
        <taxon>Paenibacillus</taxon>
    </lineage>
</organism>
<dbReference type="SUPFAM" id="SSF56112">
    <property type="entry name" value="Protein kinase-like (PK-like)"/>
    <property type="match status" value="1"/>
</dbReference>
<dbReference type="Gene3D" id="3.30.200.20">
    <property type="entry name" value="Phosphorylase Kinase, domain 1"/>
    <property type="match status" value="1"/>
</dbReference>
<dbReference type="SMART" id="SM00220">
    <property type="entry name" value="S_TKc"/>
    <property type="match status" value="1"/>
</dbReference>
<evidence type="ECO:0000313" key="12">
    <source>
        <dbReference type="Proteomes" id="UP000300879"/>
    </source>
</evidence>
<keyword evidence="6 9" id="KW-0067">ATP-binding</keyword>
<dbReference type="InterPro" id="IPR011009">
    <property type="entry name" value="Kinase-like_dom_sf"/>
</dbReference>
<evidence type="ECO:0000256" key="5">
    <source>
        <dbReference type="ARBA" id="ARBA00022777"/>
    </source>
</evidence>
<dbReference type="GO" id="GO:0004674">
    <property type="term" value="F:protein serine/threonine kinase activity"/>
    <property type="evidence" value="ECO:0007669"/>
    <property type="project" value="UniProtKB-KW"/>
</dbReference>
<comment type="catalytic activity">
    <reaction evidence="7">
        <text>L-threonyl-[protein] + ATP = O-phospho-L-threonyl-[protein] + ADP + H(+)</text>
        <dbReference type="Rhea" id="RHEA:46608"/>
        <dbReference type="Rhea" id="RHEA-COMP:11060"/>
        <dbReference type="Rhea" id="RHEA-COMP:11605"/>
        <dbReference type="ChEBI" id="CHEBI:15378"/>
        <dbReference type="ChEBI" id="CHEBI:30013"/>
        <dbReference type="ChEBI" id="CHEBI:30616"/>
        <dbReference type="ChEBI" id="CHEBI:61977"/>
        <dbReference type="ChEBI" id="CHEBI:456216"/>
        <dbReference type="EC" id="2.7.11.1"/>
    </reaction>
</comment>
<evidence type="ECO:0000256" key="3">
    <source>
        <dbReference type="ARBA" id="ARBA00022679"/>
    </source>
</evidence>
<dbReference type="CDD" id="cd14014">
    <property type="entry name" value="STKc_PknB_like"/>
    <property type="match status" value="1"/>
</dbReference>
<dbReference type="PROSITE" id="PS00107">
    <property type="entry name" value="PROTEIN_KINASE_ATP"/>
    <property type="match status" value="1"/>
</dbReference>
<dbReference type="InterPro" id="IPR017441">
    <property type="entry name" value="Protein_kinase_ATP_BS"/>
</dbReference>
<dbReference type="EMBL" id="CP040396">
    <property type="protein sequence ID" value="QCT02768.1"/>
    <property type="molecule type" value="Genomic_DNA"/>
</dbReference>
<protein>
    <recommendedName>
        <fullName evidence="1">non-specific serine/threonine protein kinase</fullName>
        <ecNumber evidence="1">2.7.11.1</ecNumber>
    </recommendedName>
</protein>